<dbReference type="Pfam" id="PF00854">
    <property type="entry name" value="PTR2"/>
    <property type="match status" value="2"/>
</dbReference>
<comment type="similarity">
    <text evidence="2">Belongs to the major facilitator superfamily. Proton-dependent oligopeptide transporter (POT/PTR) (TC 2.A.17) family.</text>
</comment>
<evidence type="ECO:0000313" key="8">
    <source>
        <dbReference type="Proteomes" id="UP000436088"/>
    </source>
</evidence>
<keyword evidence="5 6" id="KW-0472">Membrane</keyword>
<evidence type="ECO:0000256" key="1">
    <source>
        <dbReference type="ARBA" id="ARBA00004141"/>
    </source>
</evidence>
<name>A0A6A3ACI5_HIBSY</name>
<keyword evidence="8" id="KW-1185">Reference proteome</keyword>
<proteinExistence type="inferred from homology"/>
<dbReference type="AlphaFoldDB" id="A0A6A3ACI5"/>
<evidence type="ECO:0000256" key="6">
    <source>
        <dbReference type="SAM" id="Phobius"/>
    </source>
</evidence>
<organism evidence="7 8">
    <name type="scientific">Hibiscus syriacus</name>
    <name type="common">Rose of Sharon</name>
    <dbReference type="NCBI Taxonomy" id="106335"/>
    <lineage>
        <taxon>Eukaryota</taxon>
        <taxon>Viridiplantae</taxon>
        <taxon>Streptophyta</taxon>
        <taxon>Embryophyta</taxon>
        <taxon>Tracheophyta</taxon>
        <taxon>Spermatophyta</taxon>
        <taxon>Magnoliopsida</taxon>
        <taxon>eudicotyledons</taxon>
        <taxon>Gunneridae</taxon>
        <taxon>Pentapetalae</taxon>
        <taxon>rosids</taxon>
        <taxon>malvids</taxon>
        <taxon>Malvales</taxon>
        <taxon>Malvaceae</taxon>
        <taxon>Malvoideae</taxon>
        <taxon>Hibiscus</taxon>
    </lineage>
</organism>
<evidence type="ECO:0000313" key="7">
    <source>
        <dbReference type="EMBL" id="KAE8702180.1"/>
    </source>
</evidence>
<dbReference type="InterPro" id="IPR000109">
    <property type="entry name" value="POT_fam"/>
</dbReference>
<gene>
    <name evidence="7" type="ORF">F3Y22_tig00110499pilonHSYRG00059</name>
</gene>
<reference evidence="7" key="1">
    <citation type="submission" date="2019-09" db="EMBL/GenBank/DDBJ databases">
        <title>Draft genome information of white flower Hibiscus syriacus.</title>
        <authorList>
            <person name="Kim Y.-M."/>
        </authorList>
    </citation>
    <scope>NUCLEOTIDE SEQUENCE [LARGE SCALE GENOMIC DNA]</scope>
    <source>
        <strain evidence="7">YM2019G1</strain>
    </source>
</reference>
<dbReference type="EMBL" id="VEPZ02001010">
    <property type="protein sequence ID" value="KAE8702180.1"/>
    <property type="molecule type" value="Genomic_DNA"/>
</dbReference>
<dbReference type="Gene3D" id="1.20.1250.20">
    <property type="entry name" value="MFS general substrate transporter like domains"/>
    <property type="match status" value="2"/>
</dbReference>
<keyword evidence="3 6" id="KW-0812">Transmembrane</keyword>
<comment type="caution">
    <text evidence="7">The sequence shown here is derived from an EMBL/GenBank/DDBJ whole genome shotgun (WGS) entry which is preliminary data.</text>
</comment>
<dbReference type="GO" id="GO:0016020">
    <property type="term" value="C:membrane"/>
    <property type="evidence" value="ECO:0007669"/>
    <property type="project" value="UniProtKB-SubCell"/>
</dbReference>
<accession>A0A6A3ACI5</accession>
<evidence type="ECO:0000256" key="2">
    <source>
        <dbReference type="ARBA" id="ARBA00005982"/>
    </source>
</evidence>
<dbReference type="InterPro" id="IPR036259">
    <property type="entry name" value="MFS_trans_sf"/>
</dbReference>
<evidence type="ECO:0000256" key="3">
    <source>
        <dbReference type="ARBA" id="ARBA00022692"/>
    </source>
</evidence>
<protein>
    <submittedName>
        <fullName evidence="7">Uncharacterized protein</fullName>
    </submittedName>
</protein>
<dbReference type="Proteomes" id="UP000436088">
    <property type="component" value="Unassembled WGS sequence"/>
</dbReference>
<comment type="subcellular location">
    <subcellularLocation>
        <location evidence="1">Membrane</location>
        <topology evidence="1">Multi-pass membrane protein</topology>
    </subcellularLocation>
</comment>
<evidence type="ECO:0000256" key="5">
    <source>
        <dbReference type="ARBA" id="ARBA00023136"/>
    </source>
</evidence>
<dbReference type="PANTHER" id="PTHR11654">
    <property type="entry name" value="OLIGOPEPTIDE TRANSPORTER-RELATED"/>
    <property type="match status" value="1"/>
</dbReference>
<feature type="transmembrane region" description="Helical" evidence="6">
    <location>
        <begin position="12"/>
        <end position="33"/>
    </location>
</feature>
<evidence type="ECO:0000256" key="4">
    <source>
        <dbReference type="ARBA" id="ARBA00022989"/>
    </source>
</evidence>
<dbReference type="GO" id="GO:0022857">
    <property type="term" value="F:transmembrane transporter activity"/>
    <property type="evidence" value="ECO:0007669"/>
    <property type="project" value="InterPro"/>
</dbReference>
<sequence length="227" mass="24917">MFDVVYANVSRAAGFGVLAGTLAVVLAVFLIGIKRYRKQRPTGSPFTTMAQVLVAAVKKWRVSETHGGGGICYEDDRVSGSNTNGQTRSHNLARTEQLSAVITQMHTFFTNQGSTMSRSIGLVETARVNTASKHGLLGTLKAILPMTVRWLVPQYVLTRIGDAFTVFGLQELFYDQMPEEMRSIGEAAYIRVVRIGSFVNTVIISVVQAITSKHGREWLGESQPFKS</sequence>
<keyword evidence="4 6" id="KW-1133">Transmembrane helix</keyword>